<feature type="region of interest" description="Disordered" evidence="2">
    <location>
        <begin position="679"/>
        <end position="700"/>
    </location>
</feature>
<feature type="non-terminal residue" evidence="3">
    <location>
        <position position="744"/>
    </location>
</feature>
<keyword evidence="4" id="KW-1185">Reference proteome</keyword>
<protein>
    <submittedName>
        <fullName evidence="3">Uncharacterized protein</fullName>
    </submittedName>
</protein>
<evidence type="ECO:0000313" key="3">
    <source>
        <dbReference type="EMBL" id="GMR62973.1"/>
    </source>
</evidence>
<reference evidence="4" key="1">
    <citation type="submission" date="2022-10" db="EMBL/GenBank/DDBJ databases">
        <title>Genome assembly of Pristionchus species.</title>
        <authorList>
            <person name="Yoshida K."/>
            <person name="Sommer R.J."/>
        </authorList>
    </citation>
    <scope>NUCLEOTIDE SEQUENCE [LARGE SCALE GENOMIC DNA]</scope>
    <source>
        <strain evidence="4">RS5460</strain>
    </source>
</reference>
<evidence type="ECO:0000313" key="4">
    <source>
        <dbReference type="Proteomes" id="UP001328107"/>
    </source>
</evidence>
<dbReference type="EMBL" id="BTRK01000006">
    <property type="protein sequence ID" value="GMR62973.1"/>
    <property type="molecule type" value="Genomic_DNA"/>
</dbReference>
<dbReference type="Proteomes" id="UP001328107">
    <property type="component" value="Unassembled WGS sequence"/>
</dbReference>
<feature type="compositionally biased region" description="Polar residues" evidence="2">
    <location>
        <begin position="1"/>
        <end position="14"/>
    </location>
</feature>
<feature type="coiled-coil region" evidence="1">
    <location>
        <begin position="358"/>
        <end position="388"/>
    </location>
</feature>
<feature type="region of interest" description="Disordered" evidence="2">
    <location>
        <begin position="639"/>
        <end position="667"/>
    </location>
</feature>
<feature type="region of interest" description="Disordered" evidence="2">
    <location>
        <begin position="712"/>
        <end position="744"/>
    </location>
</feature>
<accession>A0AAN5DG24</accession>
<dbReference type="AlphaFoldDB" id="A0AAN5DG24"/>
<keyword evidence="1" id="KW-0175">Coiled coil</keyword>
<feature type="compositionally biased region" description="Polar residues" evidence="2">
    <location>
        <begin position="656"/>
        <end position="666"/>
    </location>
</feature>
<evidence type="ECO:0000256" key="1">
    <source>
        <dbReference type="SAM" id="Coils"/>
    </source>
</evidence>
<feature type="region of interest" description="Disordered" evidence="2">
    <location>
        <begin position="477"/>
        <end position="499"/>
    </location>
</feature>
<name>A0AAN5DG24_9BILA</name>
<gene>
    <name evidence="3" type="ORF">PMAYCL1PPCAC_33168</name>
</gene>
<feature type="region of interest" description="Disordered" evidence="2">
    <location>
        <begin position="1"/>
        <end position="42"/>
    </location>
</feature>
<feature type="coiled-coil region" evidence="1">
    <location>
        <begin position="99"/>
        <end position="129"/>
    </location>
</feature>
<feature type="compositionally biased region" description="Low complexity" evidence="2">
    <location>
        <begin position="721"/>
        <end position="744"/>
    </location>
</feature>
<sequence length="744" mass="80660">AVSSDLTCNETMPTSDEKLDARTGFRTGGYGGPSTSAGQQRFPMPKQQASRALYPGSLIPSMSGLPHGLSMPGTTAVAAANNKINAANPILAANAANAAMVAQREAELRREQAKKKEEEELLKKNYEEVMRASARTLNLAPSTSSGYPGIIRPTPTMPSTYSASLLHHSQPIPSIASGSSSTTPRPATATPQSVLLAAHDYLASTPQIREPQVKQIPKGGGLVHAPYNPAMKNRLDHHREASTSHTIARPIPRHAEPQTNPAQFALNQAAQAQQEAIQRSKALQEKRDAEARAQLLQLEKDRMLLLERQRAEEERQMRGDISSVAPIRSNSRGLPTPIQQRFGHSISMANAMANAAAAAAVAAQASKQKEEQERFERERDRLERAAAEPMTYAPPAPHPSPMHIPSILQGRNNWPKLNPANNGSPQRVYSPLGAMNSTGLGTSSGVFDQLLQNNLLNSPLARGLLNQQFGVLGPHVSPSPSTPHVMATPSPRPSILRRKGNDNSVAKRRLGFDESTAQTVGELASAQLASGVIGLSDAKKIKMDVDIKKEPLDVPSTSAGYFSAIHPPIMATDIKREPAPPTSAEPTPQKKRQRKQQFDANQAPEQIRMQITDPPYVPVMGMTSADFPGEVRYFQLPPEAPKKKRGRPSSHAKEQAQLQAQSTTRSIIVDVDQPKIVLEKKKGGRKKQPPGERIVLPSKTTKTTIVKEELEIAFTPPPRPSSSARPKSAILQQHHAQLQQALQQ</sequence>
<organism evidence="3 4">
    <name type="scientific">Pristionchus mayeri</name>
    <dbReference type="NCBI Taxonomy" id="1317129"/>
    <lineage>
        <taxon>Eukaryota</taxon>
        <taxon>Metazoa</taxon>
        <taxon>Ecdysozoa</taxon>
        <taxon>Nematoda</taxon>
        <taxon>Chromadorea</taxon>
        <taxon>Rhabditida</taxon>
        <taxon>Rhabditina</taxon>
        <taxon>Diplogasteromorpha</taxon>
        <taxon>Diplogasteroidea</taxon>
        <taxon>Neodiplogasteridae</taxon>
        <taxon>Pristionchus</taxon>
    </lineage>
</organism>
<feature type="region of interest" description="Disordered" evidence="2">
    <location>
        <begin position="573"/>
        <end position="610"/>
    </location>
</feature>
<evidence type="ECO:0000256" key="2">
    <source>
        <dbReference type="SAM" id="MobiDB-lite"/>
    </source>
</evidence>
<feature type="coiled-coil region" evidence="1">
    <location>
        <begin position="266"/>
        <end position="316"/>
    </location>
</feature>
<feature type="non-terminal residue" evidence="3">
    <location>
        <position position="1"/>
    </location>
</feature>
<proteinExistence type="predicted"/>
<comment type="caution">
    <text evidence="3">The sequence shown here is derived from an EMBL/GenBank/DDBJ whole genome shotgun (WGS) entry which is preliminary data.</text>
</comment>